<comment type="caution">
    <text evidence="1">The sequence shown here is derived from an EMBL/GenBank/DDBJ whole genome shotgun (WGS) entry which is preliminary data.</text>
</comment>
<proteinExistence type="predicted"/>
<keyword evidence="2" id="KW-1185">Reference proteome</keyword>
<protein>
    <submittedName>
        <fullName evidence="1">Uncharacterized protein</fullName>
    </submittedName>
</protein>
<evidence type="ECO:0000313" key="2">
    <source>
        <dbReference type="Proteomes" id="UP000238493"/>
    </source>
</evidence>
<evidence type="ECO:0000313" key="1">
    <source>
        <dbReference type="EMBL" id="PQA73429.1"/>
    </source>
</evidence>
<sequence length="61" mass="6669">MDFRKTRISGIFGQAVIFFRNFAVEGWTGGKEAVIEPLTSPGPLPRQSEWVISSVGRAADS</sequence>
<reference evidence="1 2" key="1">
    <citation type="submission" date="2018-02" db="EMBL/GenBank/DDBJ databases">
        <title>Draft genome sequence of Ochrobactrum oryzae found in Brazil.</title>
        <authorList>
            <person name="Cerdeira L."/>
            <person name="Andrade F."/>
            <person name="Zacariotto T."/>
            <person name="Barbosa B."/>
            <person name="Santos S."/>
            <person name="Cassetari V."/>
            <person name="Lincopan N."/>
        </authorList>
    </citation>
    <scope>NUCLEOTIDE SEQUENCE [LARGE SCALE GENOMIC DNA]</scope>
    <source>
        <strain evidence="1 2">OA447</strain>
    </source>
</reference>
<dbReference type="OrthoDB" id="8450596at2"/>
<dbReference type="AlphaFoldDB" id="A0A2S7IZK1"/>
<dbReference type="EMBL" id="PTRC01000019">
    <property type="protein sequence ID" value="PQA73429.1"/>
    <property type="molecule type" value="Genomic_DNA"/>
</dbReference>
<organism evidence="1 2">
    <name type="scientific">Brucella oryzae</name>
    <dbReference type="NCBI Taxonomy" id="335286"/>
    <lineage>
        <taxon>Bacteria</taxon>
        <taxon>Pseudomonadati</taxon>
        <taxon>Pseudomonadota</taxon>
        <taxon>Alphaproteobacteria</taxon>
        <taxon>Hyphomicrobiales</taxon>
        <taxon>Brucellaceae</taxon>
        <taxon>Brucella/Ochrobactrum group</taxon>
        <taxon>Brucella</taxon>
    </lineage>
</organism>
<gene>
    <name evidence="1" type="ORF">C3731_12000</name>
</gene>
<dbReference type="Proteomes" id="UP000238493">
    <property type="component" value="Unassembled WGS sequence"/>
</dbReference>
<name>A0A2S7IZK1_9HYPH</name>
<accession>A0A2S7IZK1</accession>